<reference evidence="1" key="1">
    <citation type="submission" date="2007-10" db="EMBL/GenBank/DDBJ databases">
        <authorList>
            <person name="Fulton L."/>
            <person name="Clifton S."/>
            <person name="Fulton B."/>
            <person name="Xu J."/>
            <person name="Minx P."/>
            <person name="Pepin K.H."/>
            <person name="Johnson M."/>
            <person name="Thiruvilangam P."/>
            <person name="Bhonagiri V."/>
            <person name="Nash W.E."/>
            <person name="Mardis E.R."/>
            <person name="Wilson R.K."/>
        </authorList>
    </citation>
    <scope>NUCLEOTIDE SEQUENCE [LARGE SCALE GENOMIC DNA]</scope>
    <source>
        <strain evidence="1">DSM 17216</strain>
    </source>
</reference>
<sequence>MIQVQYIQECVCGAMTVTFENGASNSMSREVFNRIGFTGERLPQVFCNCNHCVNHWGIDLCKCGSGQPVGKCDCGSDEASEEFGIKRPFIGWVF</sequence>
<gene>
    <name evidence="1" type="ORF">ALIPUT_02564</name>
</gene>
<dbReference type="AlphaFoldDB" id="B0MZJ0"/>
<accession>B0MZJ0</accession>
<evidence type="ECO:0000313" key="1">
    <source>
        <dbReference type="EMBL" id="EDS03026.1"/>
    </source>
</evidence>
<dbReference type="Proteomes" id="UP000005819">
    <property type="component" value="Unassembled WGS sequence"/>
</dbReference>
<dbReference type="EMBL" id="ABFK02000020">
    <property type="protein sequence ID" value="EDS03026.1"/>
    <property type="molecule type" value="Genomic_DNA"/>
</dbReference>
<name>B0MZJ0_9BACT</name>
<proteinExistence type="predicted"/>
<comment type="caution">
    <text evidence="1">The sequence shown here is derived from an EMBL/GenBank/DDBJ whole genome shotgun (WGS) entry which is preliminary data.</text>
</comment>
<keyword evidence="2" id="KW-1185">Reference proteome</keyword>
<dbReference type="HOGENOM" id="CLU_2379868_0_0_10"/>
<reference evidence="1" key="2">
    <citation type="submission" date="2013-09" db="EMBL/GenBank/DDBJ databases">
        <title>Draft genome sequence of Alistipes putredinis (DSM 17216).</title>
        <authorList>
            <person name="Sudarsanam P."/>
            <person name="Ley R."/>
            <person name="Guruge J."/>
            <person name="Turnbaugh P.J."/>
            <person name="Mahowald M."/>
            <person name="Liep D."/>
            <person name="Gordon J."/>
        </authorList>
    </citation>
    <scope>NUCLEOTIDE SEQUENCE</scope>
    <source>
        <strain evidence="1">DSM 17216</strain>
    </source>
</reference>
<evidence type="ECO:0000313" key="2">
    <source>
        <dbReference type="Proteomes" id="UP000005819"/>
    </source>
</evidence>
<organism evidence="1 2">
    <name type="scientific">Alistipes putredinis DSM 17216</name>
    <dbReference type="NCBI Taxonomy" id="445970"/>
    <lineage>
        <taxon>Bacteria</taxon>
        <taxon>Pseudomonadati</taxon>
        <taxon>Bacteroidota</taxon>
        <taxon>Bacteroidia</taxon>
        <taxon>Bacteroidales</taxon>
        <taxon>Rikenellaceae</taxon>
        <taxon>Alistipes</taxon>
    </lineage>
</organism>
<protein>
    <submittedName>
        <fullName evidence="1">Uncharacterized protein</fullName>
    </submittedName>
</protein>